<dbReference type="SUPFAM" id="SSF46934">
    <property type="entry name" value="UBA-like"/>
    <property type="match status" value="1"/>
</dbReference>
<organism evidence="4">
    <name type="scientific">marine sediment metagenome</name>
    <dbReference type="NCBI Taxonomy" id="412755"/>
    <lineage>
        <taxon>unclassified sequences</taxon>
        <taxon>metagenomes</taxon>
        <taxon>ecological metagenomes</taxon>
    </lineage>
</organism>
<dbReference type="InterPro" id="IPR009060">
    <property type="entry name" value="UBA-like_sf"/>
</dbReference>
<evidence type="ECO:0000256" key="1">
    <source>
        <dbReference type="ARBA" id="ARBA00005532"/>
    </source>
</evidence>
<dbReference type="HAMAP" id="MF_00050">
    <property type="entry name" value="EF_Ts"/>
    <property type="match status" value="1"/>
</dbReference>
<dbReference type="AlphaFoldDB" id="X0X9M7"/>
<keyword evidence="2" id="KW-0251">Elongation factor</keyword>
<feature type="non-terminal residue" evidence="4">
    <location>
        <position position="84"/>
    </location>
</feature>
<name>X0X9M7_9ZZZZ</name>
<accession>X0X9M7</accession>
<evidence type="ECO:0008006" key="5">
    <source>
        <dbReference type="Google" id="ProtNLM"/>
    </source>
</evidence>
<protein>
    <recommendedName>
        <fullName evidence="5">Translation elongation factor EFTs/EF1B dimerisation domain-containing protein</fullName>
    </recommendedName>
</protein>
<keyword evidence="3" id="KW-0648">Protein biosynthesis</keyword>
<dbReference type="InterPro" id="IPR001816">
    <property type="entry name" value="Transl_elong_EFTs/EF1B"/>
</dbReference>
<sequence>MEGILSMATITAQMVKSLRERTDLPMMECKQALTECNGDAEAAIEWLRKKHKGKMAERSGRATGEGRIGIYLDDAGNIGGIAEL</sequence>
<evidence type="ECO:0000313" key="4">
    <source>
        <dbReference type="EMBL" id="GAG32107.1"/>
    </source>
</evidence>
<dbReference type="PANTHER" id="PTHR11741:SF0">
    <property type="entry name" value="ELONGATION FACTOR TS, MITOCHONDRIAL"/>
    <property type="match status" value="1"/>
</dbReference>
<dbReference type="PANTHER" id="PTHR11741">
    <property type="entry name" value="ELONGATION FACTOR TS"/>
    <property type="match status" value="1"/>
</dbReference>
<evidence type="ECO:0000256" key="3">
    <source>
        <dbReference type="ARBA" id="ARBA00022917"/>
    </source>
</evidence>
<dbReference type="GO" id="GO:0003746">
    <property type="term" value="F:translation elongation factor activity"/>
    <property type="evidence" value="ECO:0007669"/>
    <property type="project" value="UniProtKB-KW"/>
</dbReference>
<gene>
    <name evidence="4" type="ORF">S01H1_64815</name>
</gene>
<dbReference type="FunFam" id="1.10.8.10:FF:000001">
    <property type="entry name" value="Elongation factor Ts"/>
    <property type="match status" value="1"/>
</dbReference>
<dbReference type="Gene3D" id="1.10.8.10">
    <property type="entry name" value="DNA helicase RuvA subunit, C-terminal domain"/>
    <property type="match status" value="1"/>
</dbReference>
<reference evidence="4" key="1">
    <citation type="journal article" date="2014" name="Front. Microbiol.">
        <title>High frequency of phylogenetically diverse reductive dehalogenase-homologous genes in deep subseafloor sedimentary metagenomes.</title>
        <authorList>
            <person name="Kawai M."/>
            <person name="Futagami T."/>
            <person name="Toyoda A."/>
            <person name="Takaki Y."/>
            <person name="Nishi S."/>
            <person name="Hori S."/>
            <person name="Arai W."/>
            <person name="Tsubouchi T."/>
            <person name="Morono Y."/>
            <person name="Uchiyama I."/>
            <person name="Ito T."/>
            <person name="Fujiyama A."/>
            <person name="Inagaki F."/>
            <person name="Takami H."/>
        </authorList>
    </citation>
    <scope>NUCLEOTIDE SEQUENCE</scope>
    <source>
        <strain evidence="4">Expedition CK06-06</strain>
    </source>
</reference>
<proteinExistence type="inferred from homology"/>
<evidence type="ECO:0000256" key="2">
    <source>
        <dbReference type="ARBA" id="ARBA00022768"/>
    </source>
</evidence>
<dbReference type="EMBL" id="BARS01042744">
    <property type="protein sequence ID" value="GAG32107.1"/>
    <property type="molecule type" value="Genomic_DNA"/>
</dbReference>
<dbReference type="CDD" id="cd14275">
    <property type="entry name" value="UBA_EF-Ts"/>
    <property type="match status" value="1"/>
</dbReference>
<comment type="caution">
    <text evidence="4">The sequence shown here is derived from an EMBL/GenBank/DDBJ whole genome shotgun (WGS) entry which is preliminary data.</text>
</comment>
<comment type="similarity">
    <text evidence="1">Belongs to the EF-Ts family.</text>
</comment>